<comment type="caution">
    <text evidence="2">The sequence shown here is derived from an EMBL/GenBank/DDBJ whole genome shotgun (WGS) entry which is preliminary data.</text>
</comment>
<accession>A0A942V295</accession>
<gene>
    <name evidence="2" type="ORF">GOQ27_15185</name>
</gene>
<evidence type="ECO:0000313" key="2">
    <source>
        <dbReference type="EMBL" id="MBS4539817.1"/>
    </source>
</evidence>
<feature type="transmembrane region" description="Helical" evidence="1">
    <location>
        <begin position="47"/>
        <end position="67"/>
    </location>
</feature>
<reference evidence="2" key="1">
    <citation type="submission" date="2019-12" db="EMBL/GenBank/DDBJ databases">
        <title>Clostridiaceae gen. nov. sp. nov., isolated from sediment in Xinjiang, China.</title>
        <authorList>
            <person name="Zhang R."/>
        </authorList>
    </citation>
    <scope>NUCLEOTIDE SEQUENCE</scope>
    <source>
        <strain evidence="2">D2Q-11</strain>
    </source>
</reference>
<dbReference type="AlphaFoldDB" id="A0A942V295"/>
<keyword evidence="1" id="KW-0472">Membrane</keyword>
<keyword evidence="3" id="KW-1185">Reference proteome</keyword>
<feature type="transmembrane region" description="Helical" evidence="1">
    <location>
        <begin position="20"/>
        <end position="41"/>
    </location>
</feature>
<organism evidence="2 3">
    <name type="scientific">Anaeromonas frigoriresistens</name>
    <dbReference type="NCBI Taxonomy" id="2683708"/>
    <lineage>
        <taxon>Bacteria</taxon>
        <taxon>Bacillati</taxon>
        <taxon>Bacillota</taxon>
        <taxon>Tissierellia</taxon>
        <taxon>Tissierellales</taxon>
        <taxon>Thermohalobacteraceae</taxon>
        <taxon>Anaeromonas</taxon>
    </lineage>
</organism>
<keyword evidence="1" id="KW-1133">Transmembrane helix</keyword>
<dbReference type="Proteomes" id="UP000724672">
    <property type="component" value="Unassembled WGS sequence"/>
</dbReference>
<protein>
    <submittedName>
        <fullName evidence="2">Uncharacterized protein</fullName>
    </submittedName>
</protein>
<proteinExistence type="predicted"/>
<keyword evidence="1" id="KW-0812">Transmembrane</keyword>
<evidence type="ECO:0000313" key="3">
    <source>
        <dbReference type="Proteomes" id="UP000724672"/>
    </source>
</evidence>
<sequence length="75" mass="8624">MNGGGNIKSIKLNKLKDKFLELLCIYIEDFFILVGLLFIIIPTYIVNIIIGLYVTGLIFIMLGIYFARNPLKKER</sequence>
<evidence type="ECO:0000256" key="1">
    <source>
        <dbReference type="SAM" id="Phobius"/>
    </source>
</evidence>
<name>A0A942V295_9FIRM</name>
<dbReference type="EMBL" id="WSFT01000053">
    <property type="protein sequence ID" value="MBS4539817.1"/>
    <property type="molecule type" value="Genomic_DNA"/>
</dbReference>